<keyword evidence="7" id="KW-0805">Transcription regulation</keyword>
<comment type="subunit">
    <text evidence="2">Homodimer.</text>
</comment>
<evidence type="ECO:0000256" key="9">
    <source>
        <dbReference type="ARBA" id="ARBA00023125"/>
    </source>
</evidence>
<keyword evidence="11" id="KW-0804">Transcription</keyword>
<organism evidence="14 15">
    <name type="scientific">Frateuria aurantia (strain ATCC 33424 / DSM 6220 / KCTC 2777 / LMG 1558 / NBRC 3245 / NCIMB 13370)</name>
    <name type="common">Acetobacter aurantius</name>
    <dbReference type="NCBI Taxonomy" id="767434"/>
    <lineage>
        <taxon>Bacteria</taxon>
        <taxon>Pseudomonadati</taxon>
        <taxon>Pseudomonadota</taxon>
        <taxon>Gammaproteobacteria</taxon>
        <taxon>Lysobacterales</taxon>
        <taxon>Rhodanobacteraceae</taxon>
        <taxon>Frateuria</taxon>
    </lineage>
</organism>
<dbReference type="HOGENOM" id="CLU_075053_0_2_6"/>
<dbReference type="AlphaFoldDB" id="H8L0Q9"/>
<keyword evidence="10" id="KW-0010">Activator</keyword>
<evidence type="ECO:0000256" key="1">
    <source>
        <dbReference type="ARBA" id="ARBA00004496"/>
    </source>
</evidence>
<feature type="domain" description="HTH crp-type" evidence="13">
    <location>
        <begin position="154"/>
        <end position="227"/>
    </location>
</feature>
<dbReference type="InterPro" id="IPR000595">
    <property type="entry name" value="cNMP-bd_dom"/>
</dbReference>
<keyword evidence="6" id="KW-0973">c-di-GMP</keyword>
<accession>H8L0Q9</accession>
<evidence type="ECO:0000256" key="7">
    <source>
        <dbReference type="ARBA" id="ARBA00023015"/>
    </source>
</evidence>
<dbReference type="GO" id="GO:0006355">
    <property type="term" value="P:regulation of DNA-templated transcription"/>
    <property type="evidence" value="ECO:0007669"/>
    <property type="project" value="InterPro"/>
</dbReference>
<dbReference type="PROSITE" id="PS51063">
    <property type="entry name" value="HTH_CRP_2"/>
    <property type="match status" value="1"/>
</dbReference>
<keyword evidence="15" id="KW-1185">Reference proteome</keyword>
<evidence type="ECO:0000313" key="15">
    <source>
        <dbReference type="Proteomes" id="UP000005234"/>
    </source>
</evidence>
<dbReference type="EMBL" id="CP003350">
    <property type="protein sequence ID" value="AFC85314.1"/>
    <property type="molecule type" value="Genomic_DNA"/>
</dbReference>
<evidence type="ECO:0000259" key="13">
    <source>
        <dbReference type="PROSITE" id="PS51063"/>
    </source>
</evidence>
<evidence type="ECO:0000256" key="11">
    <source>
        <dbReference type="ARBA" id="ARBA00023163"/>
    </source>
</evidence>
<dbReference type="Gene3D" id="2.60.120.10">
    <property type="entry name" value="Jelly Rolls"/>
    <property type="match status" value="1"/>
</dbReference>
<evidence type="ECO:0000256" key="3">
    <source>
        <dbReference type="ARBA" id="ARBA00020769"/>
    </source>
</evidence>
<comment type="subcellular location">
    <subcellularLocation>
        <location evidence="1">Cytoplasm</location>
    </subcellularLocation>
</comment>
<name>H8L0Q9_FRAAD</name>
<dbReference type="GO" id="GO:0005737">
    <property type="term" value="C:cytoplasm"/>
    <property type="evidence" value="ECO:0007669"/>
    <property type="project" value="UniProtKB-SubCell"/>
</dbReference>
<dbReference type="PRINTS" id="PR00034">
    <property type="entry name" value="HTHCRP"/>
</dbReference>
<sequence>MSTVLQETSPAASTVPAFCGACIHLDQCQAEHMGVTCAVERRGPCRQGDHLYRPETRFSGAYAVQAGMAKTVRRDSKGNEQVLAFHLPGELFGLDARGQRQHSNAAVALGHTWFCHFPETKLSKLESEDENVRKQLSRMTRRLRQSYRVRSAEGRADQRLAAFILDLCDRRAAVGLRADRLPMLMSRIDIASFLDMAVETISRLLGKLQKAGLIKVGPNQVDIINEAGLRTLAAPLLGNL</sequence>
<keyword evidence="8" id="KW-0843">Virulence</keyword>
<dbReference type="InterPro" id="IPR012318">
    <property type="entry name" value="HTH_CRP"/>
</dbReference>
<evidence type="ECO:0000256" key="12">
    <source>
        <dbReference type="ARBA" id="ARBA00031697"/>
    </source>
</evidence>
<dbReference type="GO" id="GO:0003677">
    <property type="term" value="F:DNA binding"/>
    <property type="evidence" value="ECO:0007669"/>
    <property type="project" value="UniProtKB-KW"/>
</dbReference>
<dbReference type="CDD" id="cd00092">
    <property type="entry name" value="HTH_CRP"/>
    <property type="match status" value="1"/>
</dbReference>
<dbReference type="SMART" id="SM00419">
    <property type="entry name" value="HTH_CRP"/>
    <property type="match status" value="1"/>
</dbReference>
<dbReference type="RefSeq" id="WP_014402320.1">
    <property type="nucleotide sequence ID" value="NC_017033.1"/>
</dbReference>
<dbReference type="eggNOG" id="COG0664">
    <property type="taxonomic scope" value="Bacteria"/>
</dbReference>
<dbReference type="GO" id="GO:0003824">
    <property type="term" value="F:catalytic activity"/>
    <property type="evidence" value="ECO:0007669"/>
    <property type="project" value="UniProtKB-KW"/>
</dbReference>
<evidence type="ECO:0000256" key="2">
    <source>
        <dbReference type="ARBA" id="ARBA00011738"/>
    </source>
</evidence>
<evidence type="ECO:0000256" key="10">
    <source>
        <dbReference type="ARBA" id="ARBA00023159"/>
    </source>
</evidence>
<dbReference type="Gene3D" id="1.10.10.10">
    <property type="entry name" value="Winged helix-like DNA-binding domain superfamily/Winged helix DNA-binding domain"/>
    <property type="match status" value="1"/>
</dbReference>
<dbReference type="SUPFAM" id="SSF46785">
    <property type="entry name" value="Winged helix' DNA-binding domain"/>
    <property type="match status" value="1"/>
</dbReference>
<keyword evidence="4" id="KW-0678">Repressor</keyword>
<dbReference type="InterPro" id="IPR036388">
    <property type="entry name" value="WH-like_DNA-bd_sf"/>
</dbReference>
<gene>
    <name evidence="14" type="ordered locus">Fraau_0843</name>
</gene>
<dbReference type="Pfam" id="PF13545">
    <property type="entry name" value="HTH_Crp_2"/>
    <property type="match status" value="1"/>
</dbReference>
<keyword evidence="9" id="KW-0238">DNA-binding</keyword>
<evidence type="ECO:0000313" key="14">
    <source>
        <dbReference type="EMBL" id="AFC85314.1"/>
    </source>
</evidence>
<evidence type="ECO:0000256" key="8">
    <source>
        <dbReference type="ARBA" id="ARBA00023026"/>
    </source>
</evidence>
<evidence type="ECO:0000256" key="4">
    <source>
        <dbReference type="ARBA" id="ARBA00022491"/>
    </source>
</evidence>
<dbReference type="InterPro" id="IPR036390">
    <property type="entry name" value="WH_DNA-bd_sf"/>
</dbReference>
<dbReference type="Proteomes" id="UP000005234">
    <property type="component" value="Chromosome"/>
</dbReference>
<protein>
    <recommendedName>
        <fullName evidence="3">CRP-like protein Clp</fullName>
    </recommendedName>
    <alternativeName>
        <fullName evidence="12">Catabolite activation-like protein</fullName>
    </alternativeName>
</protein>
<evidence type="ECO:0000256" key="6">
    <source>
        <dbReference type="ARBA" id="ARBA00022636"/>
    </source>
</evidence>
<proteinExistence type="predicted"/>
<dbReference type="Pfam" id="PF00027">
    <property type="entry name" value="cNMP_binding"/>
    <property type="match status" value="1"/>
</dbReference>
<evidence type="ECO:0000256" key="5">
    <source>
        <dbReference type="ARBA" id="ARBA00022533"/>
    </source>
</evidence>
<keyword evidence="5" id="KW-0021">Allosteric enzyme</keyword>
<dbReference type="STRING" id="767434.Fraau_0843"/>
<reference evidence="14" key="1">
    <citation type="submission" date="2012-02" db="EMBL/GenBank/DDBJ databases">
        <title>The complete genome of Frateuria aurantia DSM 6220.</title>
        <authorList>
            <consortium name="US DOE Joint Genome Institute (JGI-PGF)"/>
            <person name="Lucas S."/>
            <person name="Copeland A."/>
            <person name="Lapidus A."/>
            <person name="Glavina del Rio T."/>
            <person name="Dalin E."/>
            <person name="Tice H."/>
            <person name="Bruce D."/>
            <person name="Goodwin L."/>
            <person name="Pitluck S."/>
            <person name="Peters L."/>
            <person name="Ovchinnikova G."/>
            <person name="Teshima H."/>
            <person name="Kyrpides N."/>
            <person name="Mavromatis K."/>
            <person name="Ivanova N."/>
            <person name="Brettin T."/>
            <person name="Detter J.C."/>
            <person name="Han C."/>
            <person name="Larimer F."/>
            <person name="Land M."/>
            <person name="Hauser L."/>
            <person name="Markowitz V."/>
            <person name="Cheng J.-F."/>
            <person name="Hugenholtz P."/>
            <person name="Woyke T."/>
            <person name="Wu D."/>
            <person name="Brambilla E."/>
            <person name="Klenk H.-P."/>
            <person name="Eisen J.A."/>
        </authorList>
    </citation>
    <scope>NUCLEOTIDE SEQUENCE</scope>
    <source>
        <strain evidence="14">DSM 6220</strain>
    </source>
</reference>
<dbReference type="InterPro" id="IPR018490">
    <property type="entry name" value="cNMP-bd_dom_sf"/>
</dbReference>
<dbReference type="InterPro" id="IPR014710">
    <property type="entry name" value="RmlC-like_jellyroll"/>
</dbReference>
<dbReference type="KEGG" id="fau:Fraau_0843"/>
<dbReference type="CDD" id="cd00038">
    <property type="entry name" value="CAP_ED"/>
    <property type="match status" value="1"/>
</dbReference>
<dbReference type="SUPFAM" id="SSF51206">
    <property type="entry name" value="cAMP-binding domain-like"/>
    <property type="match status" value="1"/>
</dbReference>